<dbReference type="EMBL" id="UINC01006312">
    <property type="protein sequence ID" value="SVA26778.1"/>
    <property type="molecule type" value="Genomic_DNA"/>
</dbReference>
<evidence type="ECO:0000313" key="1">
    <source>
        <dbReference type="EMBL" id="SVA26778.1"/>
    </source>
</evidence>
<gene>
    <name evidence="1" type="ORF">METZ01_LOCUS79632</name>
</gene>
<evidence type="ECO:0008006" key="2">
    <source>
        <dbReference type="Google" id="ProtNLM"/>
    </source>
</evidence>
<name>A0A381UGK4_9ZZZZ</name>
<accession>A0A381UGK4</accession>
<protein>
    <recommendedName>
        <fullName evidence="2">PorV/PorQ family protein</fullName>
    </recommendedName>
</protein>
<proteinExistence type="predicted"/>
<sequence length="304" mass="33905">MIKRHQKYFLLIFSGLCFLSGQSGYQGLNSWYSSITVSLAGGGILLNIQEADRHNPAVLGGVDGKKYILEIVRYPSSVNSTHVGLIYLKNKRTYSFHFRQMDYGRFDGYDEDGKPLGSYSSNESWLTASVSSQYGILSYGMSSGLFHSRLGPEKSILVVFFFGGLISLHKQNLELGIALKNQGIVLKKFNSKNENLPLSCVISGSKKLEYLPLKLNLDIEFMSENQQPEIYLSGKFTLSESIFLRCGINSERFNQQIKSNLIRDLITGTGIGLGFKSGKYSIESGGYFYNPSNWIIGVSLEVNI</sequence>
<reference evidence="1" key="1">
    <citation type="submission" date="2018-05" db="EMBL/GenBank/DDBJ databases">
        <authorList>
            <person name="Lanie J.A."/>
            <person name="Ng W.-L."/>
            <person name="Kazmierczak K.M."/>
            <person name="Andrzejewski T.M."/>
            <person name="Davidsen T.M."/>
            <person name="Wayne K.J."/>
            <person name="Tettelin H."/>
            <person name="Glass J.I."/>
            <person name="Rusch D."/>
            <person name="Podicherti R."/>
            <person name="Tsui H.-C.T."/>
            <person name="Winkler M.E."/>
        </authorList>
    </citation>
    <scope>NUCLEOTIDE SEQUENCE</scope>
</reference>
<dbReference type="AlphaFoldDB" id="A0A381UGK4"/>
<organism evidence="1">
    <name type="scientific">marine metagenome</name>
    <dbReference type="NCBI Taxonomy" id="408172"/>
    <lineage>
        <taxon>unclassified sequences</taxon>
        <taxon>metagenomes</taxon>
        <taxon>ecological metagenomes</taxon>
    </lineage>
</organism>